<organism evidence="3 4">
    <name type="scientific">Pseudoneurospora amorphoporcata</name>
    <dbReference type="NCBI Taxonomy" id="241081"/>
    <lineage>
        <taxon>Eukaryota</taxon>
        <taxon>Fungi</taxon>
        <taxon>Dikarya</taxon>
        <taxon>Ascomycota</taxon>
        <taxon>Pezizomycotina</taxon>
        <taxon>Sordariomycetes</taxon>
        <taxon>Sordariomycetidae</taxon>
        <taxon>Sordariales</taxon>
        <taxon>Sordariaceae</taxon>
        <taxon>Pseudoneurospora</taxon>
    </lineage>
</organism>
<reference evidence="3" key="1">
    <citation type="journal article" date="2023" name="Mol. Phylogenet. Evol.">
        <title>Genome-scale phylogeny and comparative genomics of the fungal order Sordariales.</title>
        <authorList>
            <person name="Hensen N."/>
            <person name="Bonometti L."/>
            <person name="Westerberg I."/>
            <person name="Brannstrom I.O."/>
            <person name="Guillou S."/>
            <person name="Cros-Aarteil S."/>
            <person name="Calhoun S."/>
            <person name="Haridas S."/>
            <person name="Kuo A."/>
            <person name="Mondo S."/>
            <person name="Pangilinan J."/>
            <person name="Riley R."/>
            <person name="LaButti K."/>
            <person name="Andreopoulos B."/>
            <person name="Lipzen A."/>
            <person name="Chen C."/>
            <person name="Yan M."/>
            <person name="Daum C."/>
            <person name="Ng V."/>
            <person name="Clum A."/>
            <person name="Steindorff A."/>
            <person name="Ohm R.A."/>
            <person name="Martin F."/>
            <person name="Silar P."/>
            <person name="Natvig D.O."/>
            <person name="Lalanne C."/>
            <person name="Gautier V."/>
            <person name="Ament-Velasquez S.L."/>
            <person name="Kruys A."/>
            <person name="Hutchinson M.I."/>
            <person name="Powell A.J."/>
            <person name="Barry K."/>
            <person name="Miller A.N."/>
            <person name="Grigoriev I.V."/>
            <person name="Debuchy R."/>
            <person name="Gladieux P."/>
            <person name="Hiltunen Thoren M."/>
            <person name="Johannesson H."/>
        </authorList>
    </citation>
    <scope>NUCLEOTIDE SEQUENCE</scope>
    <source>
        <strain evidence="3">CBS 626.80</strain>
    </source>
</reference>
<gene>
    <name evidence="3" type="ORF">QBC32DRAFT_375165</name>
</gene>
<evidence type="ECO:0000259" key="2">
    <source>
        <dbReference type="Pfam" id="PF23584"/>
    </source>
</evidence>
<keyword evidence="4" id="KW-1185">Reference proteome</keyword>
<dbReference type="Pfam" id="PF23584">
    <property type="entry name" value="DUF7136"/>
    <property type="match status" value="1"/>
</dbReference>
<dbReference type="EMBL" id="MU859160">
    <property type="protein sequence ID" value="KAK3950984.1"/>
    <property type="molecule type" value="Genomic_DNA"/>
</dbReference>
<proteinExistence type="predicted"/>
<dbReference type="AlphaFoldDB" id="A0AAN6NTS3"/>
<feature type="domain" description="DUF7136" evidence="2">
    <location>
        <begin position="41"/>
        <end position="95"/>
    </location>
</feature>
<feature type="chain" id="PRO_5042932088" description="DUF7136 domain-containing protein" evidence="1">
    <location>
        <begin position="30"/>
        <end position="155"/>
    </location>
</feature>
<name>A0AAN6NTS3_9PEZI</name>
<evidence type="ECO:0000256" key="1">
    <source>
        <dbReference type="SAM" id="SignalP"/>
    </source>
</evidence>
<reference evidence="3" key="2">
    <citation type="submission" date="2023-06" db="EMBL/GenBank/DDBJ databases">
        <authorList>
            <consortium name="Lawrence Berkeley National Laboratory"/>
            <person name="Mondo S.J."/>
            <person name="Hensen N."/>
            <person name="Bonometti L."/>
            <person name="Westerberg I."/>
            <person name="Brannstrom I.O."/>
            <person name="Guillou S."/>
            <person name="Cros-Aarteil S."/>
            <person name="Calhoun S."/>
            <person name="Haridas S."/>
            <person name="Kuo A."/>
            <person name="Pangilinan J."/>
            <person name="Riley R."/>
            <person name="Labutti K."/>
            <person name="Andreopoulos B."/>
            <person name="Lipzen A."/>
            <person name="Chen C."/>
            <person name="Yanf M."/>
            <person name="Daum C."/>
            <person name="Ng V."/>
            <person name="Clum A."/>
            <person name="Steindorff A."/>
            <person name="Ohm R."/>
            <person name="Martin F."/>
            <person name="Silar P."/>
            <person name="Natvig D."/>
            <person name="Lalanne C."/>
            <person name="Gautier V."/>
            <person name="Ament-Velasquez S.L."/>
            <person name="Kruys A."/>
            <person name="Hutchinson M.I."/>
            <person name="Powell A.J."/>
            <person name="Barry K."/>
            <person name="Miller A.N."/>
            <person name="Grigoriev I.V."/>
            <person name="Debuchy R."/>
            <person name="Gladieux P."/>
            <person name="Thoren M.H."/>
            <person name="Johannesson H."/>
        </authorList>
    </citation>
    <scope>NUCLEOTIDE SEQUENCE</scope>
    <source>
        <strain evidence="3">CBS 626.80</strain>
    </source>
</reference>
<dbReference type="InterPro" id="IPR055560">
    <property type="entry name" value="DUF7136"/>
</dbReference>
<feature type="signal peptide" evidence="1">
    <location>
        <begin position="1"/>
        <end position="29"/>
    </location>
</feature>
<sequence length="155" mass="17094">MVPTGIISATSRFGSLTAFLLLLFSAALAQQSQGNDVVAQYPTTIEFDVVFPRKDTYAPAAVFPIIFALQNPKDATAFRLLLSWYLGKTGLRDYDGWLEEDHTDVTRPRGASEPAGSLGWHGLAYKWHTAMANITGDSYYLIYWIDKLNGAKAEG</sequence>
<accession>A0AAN6NTS3</accession>
<protein>
    <recommendedName>
        <fullName evidence="2">DUF7136 domain-containing protein</fullName>
    </recommendedName>
</protein>
<comment type="caution">
    <text evidence="3">The sequence shown here is derived from an EMBL/GenBank/DDBJ whole genome shotgun (WGS) entry which is preliminary data.</text>
</comment>
<evidence type="ECO:0000313" key="3">
    <source>
        <dbReference type="EMBL" id="KAK3950984.1"/>
    </source>
</evidence>
<keyword evidence="1" id="KW-0732">Signal</keyword>
<evidence type="ECO:0000313" key="4">
    <source>
        <dbReference type="Proteomes" id="UP001303222"/>
    </source>
</evidence>
<dbReference type="Proteomes" id="UP001303222">
    <property type="component" value="Unassembled WGS sequence"/>
</dbReference>